<keyword evidence="6" id="KW-1185">Reference proteome</keyword>
<keyword evidence="1" id="KW-0677">Repeat</keyword>
<dbReference type="PANTHER" id="PTHR44186:SF1">
    <property type="entry name" value="BARDET-BIEDL SYNDROME 4 PROTEIN"/>
    <property type="match status" value="1"/>
</dbReference>
<evidence type="ECO:0000256" key="2">
    <source>
        <dbReference type="ARBA" id="ARBA00022803"/>
    </source>
</evidence>
<comment type="caution">
    <text evidence="5">The sequence shown here is derived from an EMBL/GenBank/DDBJ whole genome shotgun (WGS) entry which is preliminary data.</text>
</comment>
<dbReference type="SUPFAM" id="SSF48452">
    <property type="entry name" value="TPR-like"/>
    <property type="match status" value="1"/>
</dbReference>
<dbReference type="InterPro" id="IPR019734">
    <property type="entry name" value="TPR_rpt"/>
</dbReference>
<gene>
    <name evidence="5" type="ORF">VCO01S_18670</name>
</gene>
<dbReference type="Proteomes" id="UP000318242">
    <property type="component" value="Unassembled WGS sequence"/>
</dbReference>
<organism evidence="5 6">
    <name type="scientific">Vibrio comitans NBRC 102076</name>
    <dbReference type="NCBI Taxonomy" id="1219078"/>
    <lineage>
        <taxon>Bacteria</taxon>
        <taxon>Pseudomonadati</taxon>
        <taxon>Pseudomonadota</taxon>
        <taxon>Gammaproteobacteria</taxon>
        <taxon>Vibrionales</taxon>
        <taxon>Vibrionaceae</taxon>
        <taxon>Vibrio</taxon>
    </lineage>
</organism>
<protein>
    <recommendedName>
        <fullName evidence="4">SPOR domain-containing protein</fullName>
    </recommendedName>
</protein>
<evidence type="ECO:0000256" key="3">
    <source>
        <dbReference type="PROSITE-ProRule" id="PRU00339"/>
    </source>
</evidence>
<accession>A0A4Y3IPB6</accession>
<evidence type="ECO:0000313" key="6">
    <source>
        <dbReference type="Proteomes" id="UP000318242"/>
    </source>
</evidence>
<dbReference type="GO" id="GO:0042834">
    <property type="term" value="F:peptidoglycan binding"/>
    <property type="evidence" value="ECO:0007669"/>
    <property type="project" value="InterPro"/>
</dbReference>
<name>A0A4Y3IPB6_9VIBR</name>
<evidence type="ECO:0000313" key="5">
    <source>
        <dbReference type="EMBL" id="GEA60674.1"/>
    </source>
</evidence>
<dbReference type="InterPro" id="IPR036680">
    <property type="entry name" value="SPOR-like_sf"/>
</dbReference>
<evidence type="ECO:0000256" key="1">
    <source>
        <dbReference type="ARBA" id="ARBA00022737"/>
    </source>
</evidence>
<keyword evidence="2 3" id="KW-0802">TPR repeat</keyword>
<dbReference type="Pfam" id="PF05036">
    <property type="entry name" value="SPOR"/>
    <property type="match status" value="1"/>
</dbReference>
<sequence length="325" mass="37411">MGCSSTESISDQNKVNQLTTTKNYKALIDIYKSKIVNDPSDWESQIRLSQAYLDYKDIESANFYIDRVLLLSGSNSGKAYFLKGEILSEQLNFESALEKYEMAKYYGYNNAKLYLKMGVANAQIRQYEEAIDLFNQARLRGYDDNTIKNNLAVVHLYQGEYQKSVNILQPVYEIDSTDKKIESNLKIALSLLDELNRNSDPNSTSLVTGESDIDDSSVNDIEYSEITAQEYFLSQEKIENISAEEENKKYYVQVGSYPTFEEALEKRQELVSTGLEVDIRQSKLNNSETWFRLLNGEFNSYRQAQGYALNKQELNGLEYFIQVIR</sequence>
<dbReference type="PROSITE" id="PS51724">
    <property type="entry name" value="SPOR"/>
    <property type="match status" value="1"/>
</dbReference>
<feature type="domain" description="SPOR" evidence="4">
    <location>
        <begin position="244"/>
        <end position="324"/>
    </location>
</feature>
<dbReference type="AlphaFoldDB" id="A0A4Y3IPB6"/>
<dbReference type="InterPro" id="IPR007730">
    <property type="entry name" value="SPOR-like_dom"/>
</dbReference>
<dbReference type="PANTHER" id="PTHR44186">
    <property type="match status" value="1"/>
</dbReference>
<feature type="repeat" description="TPR" evidence="3">
    <location>
        <begin position="111"/>
        <end position="144"/>
    </location>
</feature>
<dbReference type="SMART" id="SM00028">
    <property type="entry name" value="TPR"/>
    <property type="match status" value="4"/>
</dbReference>
<dbReference type="SUPFAM" id="SSF110997">
    <property type="entry name" value="Sporulation related repeat"/>
    <property type="match status" value="1"/>
</dbReference>
<proteinExistence type="predicted"/>
<dbReference type="InterPro" id="IPR011990">
    <property type="entry name" value="TPR-like_helical_dom_sf"/>
</dbReference>
<dbReference type="EMBL" id="BJLH01000007">
    <property type="protein sequence ID" value="GEA60674.1"/>
    <property type="molecule type" value="Genomic_DNA"/>
</dbReference>
<dbReference type="PROSITE" id="PS50005">
    <property type="entry name" value="TPR"/>
    <property type="match status" value="1"/>
</dbReference>
<dbReference type="Gene3D" id="1.25.40.10">
    <property type="entry name" value="Tetratricopeptide repeat domain"/>
    <property type="match status" value="1"/>
</dbReference>
<dbReference type="Gene3D" id="3.30.70.1070">
    <property type="entry name" value="Sporulation related repeat"/>
    <property type="match status" value="1"/>
</dbReference>
<evidence type="ECO:0000259" key="4">
    <source>
        <dbReference type="PROSITE" id="PS51724"/>
    </source>
</evidence>
<reference evidence="5 6" key="1">
    <citation type="submission" date="2019-06" db="EMBL/GenBank/DDBJ databases">
        <title>Whole genome shotgun sequence of Vibrio comitans NBRC 102076.</title>
        <authorList>
            <person name="Hosoyama A."/>
            <person name="Uohara A."/>
            <person name="Ohji S."/>
            <person name="Ichikawa N."/>
        </authorList>
    </citation>
    <scope>NUCLEOTIDE SEQUENCE [LARGE SCALE GENOMIC DNA]</scope>
    <source>
        <strain evidence="5 6">NBRC 102076</strain>
    </source>
</reference>